<name>A0A4V3IIS1_9MICO</name>
<dbReference type="OrthoDB" id="9800184at2"/>
<proteinExistence type="predicted"/>
<organism evidence="1 2">
    <name type="scientific">Cryobacterium cheniae</name>
    <dbReference type="NCBI Taxonomy" id="1259262"/>
    <lineage>
        <taxon>Bacteria</taxon>
        <taxon>Bacillati</taxon>
        <taxon>Actinomycetota</taxon>
        <taxon>Actinomycetes</taxon>
        <taxon>Micrococcales</taxon>
        <taxon>Microbacteriaceae</taxon>
        <taxon>Cryobacterium</taxon>
    </lineage>
</organism>
<sequence length="102" mass="11229">MHENEIQSEYFVDPVYAAAALRALRALSNRLAPVLLVSELRTTATDSLWLSGASRQALFGIHFTRRNDPARVRVAVAEVEAALPDFSARAVHDHGRTRSDGT</sequence>
<dbReference type="AlphaFoldDB" id="A0A4V3IIS1"/>
<reference evidence="1 2" key="1">
    <citation type="submission" date="2019-03" db="EMBL/GenBank/DDBJ databases">
        <title>Genomics of glacier-inhabiting Cryobacterium strains.</title>
        <authorList>
            <person name="Liu Q."/>
            <person name="Xin Y.-H."/>
        </authorList>
    </citation>
    <scope>NUCLEOTIDE SEQUENCE [LARGE SCALE GENOMIC DNA]</scope>
    <source>
        <strain evidence="1 2">TMT2-48-2</strain>
    </source>
</reference>
<accession>A0A4V3IIS1</accession>
<evidence type="ECO:0000313" key="1">
    <source>
        <dbReference type="EMBL" id="TFC83374.1"/>
    </source>
</evidence>
<gene>
    <name evidence="1" type="ORF">E3T23_02140</name>
</gene>
<dbReference type="EMBL" id="SOGN01000015">
    <property type="protein sequence ID" value="TFC83374.1"/>
    <property type="molecule type" value="Genomic_DNA"/>
</dbReference>
<comment type="caution">
    <text evidence="1">The sequence shown here is derived from an EMBL/GenBank/DDBJ whole genome shotgun (WGS) entry which is preliminary data.</text>
</comment>
<keyword evidence="2" id="KW-1185">Reference proteome</keyword>
<protein>
    <submittedName>
        <fullName evidence="1">Uncharacterized protein</fullName>
    </submittedName>
</protein>
<dbReference type="Gene3D" id="3.30.70.2520">
    <property type="match status" value="1"/>
</dbReference>
<evidence type="ECO:0000313" key="2">
    <source>
        <dbReference type="Proteomes" id="UP000298433"/>
    </source>
</evidence>
<dbReference type="Proteomes" id="UP000298433">
    <property type="component" value="Unassembled WGS sequence"/>
</dbReference>
<dbReference type="RefSeq" id="WP_134368768.1">
    <property type="nucleotide sequence ID" value="NZ_SOGN01000015.1"/>
</dbReference>